<evidence type="ECO:0000256" key="2">
    <source>
        <dbReference type="ARBA" id="ARBA00023002"/>
    </source>
</evidence>
<dbReference type="PRINTS" id="PR00080">
    <property type="entry name" value="SDRFAMILY"/>
</dbReference>
<reference evidence="4 5" key="1">
    <citation type="submission" date="2019-07" db="EMBL/GenBank/DDBJ databases">
        <authorList>
            <person name="Kim J.K."/>
            <person name="Cheong H.-M."/>
            <person name="Choi Y."/>
            <person name="Hwang K.J."/>
            <person name="Lee S."/>
            <person name="Choi C."/>
        </authorList>
    </citation>
    <scope>NUCLEOTIDE SEQUENCE [LARGE SCALE GENOMIC DNA]</scope>
    <source>
        <strain evidence="4 5">KS 22</strain>
    </source>
</reference>
<keyword evidence="2" id="KW-0560">Oxidoreductase</keyword>
<evidence type="ECO:0000313" key="4">
    <source>
        <dbReference type="EMBL" id="QMV40573.1"/>
    </source>
</evidence>
<accession>A0A7G5BUD9</accession>
<dbReference type="PANTHER" id="PTHR42879:SF2">
    <property type="entry name" value="3-OXOACYL-[ACYL-CARRIER-PROTEIN] REDUCTASE FABG"/>
    <property type="match status" value="1"/>
</dbReference>
<dbReference type="GO" id="GO:0008206">
    <property type="term" value="P:bile acid metabolic process"/>
    <property type="evidence" value="ECO:0007669"/>
    <property type="project" value="UniProtKB-ARBA"/>
</dbReference>
<dbReference type="Proteomes" id="UP000515679">
    <property type="component" value="Chromosome"/>
</dbReference>
<dbReference type="InterPro" id="IPR002347">
    <property type="entry name" value="SDR_fam"/>
</dbReference>
<keyword evidence="5" id="KW-1185">Reference proteome</keyword>
<dbReference type="InterPro" id="IPR020904">
    <property type="entry name" value="Sc_DH/Rdtase_CS"/>
</dbReference>
<dbReference type="PRINTS" id="PR00081">
    <property type="entry name" value="GDHRDH"/>
</dbReference>
<dbReference type="AlphaFoldDB" id="A0A7G5BUD9"/>
<name>A0A7G5BUD9_9BACL</name>
<evidence type="ECO:0000256" key="3">
    <source>
        <dbReference type="RuleBase" id="RU000363"/>
    </source>
</evidence>
<dbReference type="InterPro" id="IPR050259">
    <property type="entry name" value="SDR"/>
</dbReference>
<evidence type="ECO:0000256" key="1">
    <source>
        <dbReference type="ARBA" id="ARBA00006484"/>
    </source>
</evidence>
<dbReference type="EMBL" id="CP041969">
    <property type="protein sequence ID" value="QMV40573.1"/>
    <property type="molecule type" value="Genomic_DNA"/>
</dbReference>
<dbReference type="FunFam" id="3.40.50.720:FF:000084">
    <property type="entry name" value="Short-chain dehydrogenase reductase"/>
    <property type="match status" value="1"/>
</dbReference>
<dbReference type="NCBIfam" id="NF005559">
    <property type="entry name" value="PRK07231.1"/>
    <property type="match status" value="1"/>
</dbReference>
<dbReference type="InterPro" id="IPR036291">
    <property type="entry name" value="NAD(P)-bd_dom_sf"/>
</dbReference>
<dbReference type="SUPFAM" id="SSF51735">
    <property type="entry name" value="NAD(P)-binding Rossmann-fold domains"/>
    <property type="match status" value="1"/>
</dbReference>
<dbReference type="NCBIfam" id="NF009466">
    <property type="entry name" value="PRK12826.1-2"/>
    <property type="match status" value="1"/>
</dbReference>
<proteinExistence type="inferred from homology"/>
<dbReference type="Gene3D" id="3.40.50.720">
    <property type="entry name" value="NAD(P)-binding Rossmann-like Domain"/>
    <property type="match status" value="1"/>
</dbReference>
<dbReference type="GO" id="GO:0016491">
    <property type="term" value="F:oxidoreductase activity"/>
    <property type="evidence" value="ECO:0007669"/>
    <property type="project" value="UniProtKB-KW"/>
</dbReference>
<organism evidence="4 5">
    <name type="scientific">Cohnella cholangitidis</name>
    <dbReference type="NCBI Taxonomy" id="2598458"/>
    <lineage>
        <taxon>Bacteria</taxon>
        <taxon>Bacillati</taxon>
        <taxon>Bacillota</taxon>
        <taxon>Bacilli</taxon>
        <taxon>Bacillales</taxon>
        <taxon>Paenibacillaceae</taxon>
        <taxon>Cohnella</taxon>
    </lineage>
</organism>
<dbReference type="PANTHER" id="PTHR42879">
    <property type="entry name" value="3-OXOACYL-(ACYL-CARRIER-PROTEIN) REDUCTASE"/>
    <property type="match status" value="1"/>
</dbReference>
<dbReference type="KEGG" id="cchl:FPL14_04670"/>
<dbReference type="RefSeq" id="WP_182301929.1">
    <property type="nucleotide sequence ID" value="NZ_CP041969.1"/>
</dbReference>
<gene>
    <name evidence="4" type="ORF">FPL14_04670</name>
</gene>
<comment type="similarity">
    <text evidence="1 3">Belongs to the short-chain dehydrogenases/reductases (SDR) family.</text>
</comment>
<protein>
    <submittedName>
        <fullName evidence="4">SDR family oxidoreductase</fullName>
    </submittedName>
</protein>
<sequence>MTYYPLRNQIALVTGGGAGIGQSIAIKLASLGATVVVTDMRAEAAESTVAQLEPRSPAHSAMKLDVTDKEEVIRVFGETAAQYGGIDILVNNAGVSTMNTIEKLTEKEWDFNFDVNIKGMFFCTQAIIPVMRSRGGGKIVNTASMAGKRGVPLLAHYAASKWAVIGFTKSAAMELAADKITVNCVCPGYVKTSMQERELEWEASLRGMTPEEVKDEYIRNTPLGRLCTAEDVARAVGFLASPEAEFISGEAMDVTGGAGLG</sequence>
<dbReference type="PROSITE" id="PS00061">
    <property type="entry name" value="ADH_SHORT"/>
    <property type="match status" value="1"/>
</dbReference>
<dbReference type="Pfam" id="PF00106">
    <property type="entry name" value="adh_short"/>
    <property type="match status" value="1"/>
</dbReference>
<evidence type="ECO:0000313" key="5">
    <source>
        <dbReference type="Proteomes" id="UP000515679"/>
    </source>
</evidence>